<dbReference type="InterPro" id="IPR050134">
    <property type="entry name" value="NAD-dep_sirtuin_deacylases"/>
</dbReference>
<comment type="caution">
    <text evidence="6">The sequence shown here is derived from an EMBL/GenBank/DDBJ whole genome shotgun (WGS) entry which is preliminary data.</text>
</comment>
<evidence type="ECO:0000313" key="7">
    <source>
        <dbReference type="Proteomes" id="UP000448867"/>
    </source>
</evidence>
<feature type="binding site" evidence="4">
    <location>
        <position position="159"/>
    </location>
    <ligand>
        <name>Zn(2+)</name>
        <dbReference type="ChEBI" id="CHEBI:29105"/>
    </ligand>
</feature>
<keyword evidence="2" id="KW-0808">Transferase</keyword>
<dbReference type="NCBIfam" id="NF001754">
    <property type="entry name" value="PRK00481.1-4"/>
    <property type="match status" value="1"/>
</dbReference>
<dbReference type="GO" id="GO:0070403">
    <property type="term" value="F:NAD+ binding"/>
    <property type="evidence" value="ECO:0007669"/>
    <property type="project" value="InterPro"/>
</dbReference>
<dbReference type="PROSITE" id="PS50305">
    <property type="entry name" value="SIRTUIN"/>
    <property type="match status" value="1"/>
</dbReference>
<dbReference type="Proteomes" id="UP000448867">
    <property type="component" value="Unassembled WGS sequence"/>
</dbReference>
<keyword evidence="7" id="KW-1185">Reference proteome</keyword>
<dbReference type="Gene3D" id="3.30.1600.10">
    <property type="entry name" value="SIR2/SIRT2 'Small Domain"/>
    <property type="match status" value="1"/>
</dbReference>
<dbReference type="OrthoDB" id="9800582at2"/>
<dbReference type="GO" id="GO:0017136">
    <property type="term" value="F:histone deacetylase activity, NAD-dependent"/>
    <property type="evidence" value="ECO:0007669"/>
    <property type="project" value="TreeGrafter"/>
</dbReference>
<dbReference type="InterPro" id="IPR026590">
    <property type="entry name" value="Ssirtuin_cat_dom"/>
</dbReference>
<feature type="binding site" evidence="4">
    <location>
        <position position="149"/>
    </location>
    <ligand>
        <name>Zn(2+)</name>
        <dbReference type="ChEBI" id="CHEBI:29105"/>
    </ligand>
</feature>
<dbReference type="InterPro" id="IPR026591">
    <property type="entry name" value="Sirtuin_cat_small_dom_sf"/>
</dbReference>
<proteinExistence type="predicted"/>
<reference evidence="6 7" key="1">
    <citation type="submission" date="2019-11" db="EMBL/GenBank/DDBJ databases">
        <title>Bacillus lacus genome.</title>
        <authorList>
            <person name="Allen C.J."/>
            <person name="Newman J.D."/>
        </authorList>
    </citation>
    <scope>NUCLEOTIDE SEQUENCE [LARGE SCALE GENOMIC DNA]</scope>
    <source>
        <strain evidence="6 7">KCTC 33946</strain>
    </source>
</reference>
<dbReference type="Gene3D" id="3.40.50.1220">
    <property type="entry name" value="TPP-binding domain"/>
    <property type="match status" value="1"/>
</dbReference>
<evidence type="ECO:0000313" key="6">
    <source>
        <dbReference type="EMBL" id="MRX71518.1"/>
    </source>
</evidence>
<dbReference type="EMBL" id="WKKI01000005">
    <property type="protein sequence ID" value="MRX71518.1"/>
    <property type="molecule type" value="Genomic_DNA"/>
</dbReference>
<evidence type="ECO:0000256" key="4">
    <source>
        <dbReference type="PROSITE-ProRule" id="PRU00236"/>
    </source>
</evidence>
<keyword evidence="3" id="KW-0520">NAD</keyword>
<dbReference type="CDD" id="cd01407">
    <property type="entry name" value="SIR2-fam"/>
    <property type="match status" value="1"/>
</dbReference>
<dbReference type="RefSeq" id="WP_154306652.1">
    <property type="nucleotide sequence ID" value="NZ_WKKI01000005.1"/>
</dbReference>
<keyword evidence="4" id="KW-0479">Metal-binding</keyword>
<name>A0A7X2IYK2_9BACI</name>
<feature type="domain" description="Deacetylase sirtuin-type" evidence="5">
    <location>
        <begin position="1"/>
        <end position="248"/>
    </location>
</feature>
<organism evidence="6 7">
    <name type="scientific">Metabacillus lacus</name>
    <dbReference type="NCBI Taxonomy" id="1983721"/>
    <lineage>
        <taxon>Bacteria</taxon>
        <taxon>Bacillati</taxon>
        <taxon>Bacillota</taxon>
        <taxon>Bacilli</taxon>
        <taxon>Bacillales</taxon>
        <taxon>Bacillaceae</taxon>
        <taxon>Metabacillus</taxon>
    </lineage>
</organism>
<dbReference type="AlphaFoldDB" id="A0A7X2IYK2"/>
<keyword evidence="4" id="KW-0862">Zinc</keyword>
<evidence type="ECO:0000256" key="1">
    <source>
        <dbReference type="ARBA" id="ARBA00012928"/>
    </source>
</evidence>
<protein>
    <recommendedName>
        <fullName evidence="1">protein acetyllysine N-acetyltransferase</fullName>
        <ecNumber evidence="1">2.3.1.286</ecNumber>
    </recommendedName>
</protein>
<feature type="binding site" evidence="4">
    <location>
        <position position="132"/>
    </location>
    <ligand>
        <name>Zn(2+)</name>
        <dbReference type="ChEBI" id="CHEBI:29105"/>
    </ligand>
</feature>
<evidence type="ECO:0000259" key="5">
    <source>
        <dbReference type="PROSITE" id="PS50305"/>
    </source>
</evidence>
<dbReference type="GO" id="GO:0046872">
    <property type="term" value="F:metal ion binding"/>
    <property type="evidence" value="ECO:0007669"/>
    <property type="project" value="UniProtKB-KW"/>
</dbReference>
<dbReference type="EC" id="2.3.1.286" evidence="1"/>
<sequence>MLKEKSIEELILNARKISVLTGAGISTDSGIADFRSTAGIWTEDLSRMDVISRPFFESQPETFWQHYKDIFQTKLSSDYQPNRGHAFLKELEDQGKDIHIFTQNVDGLHTKAGSSNVYELHGTVQTATCPECEKKYSLEFVNRFEVPACEGEKSEGVPCEAVLKPDVVLFGDVVHHFSEMYTHVNESDLFLVMGTSLEVYPVNQVVKDFQFRTDMIKVLVNKEPTKMDYLFDYTFHSPIGELVEKLKS</sequence>
<dbReference type="InterPro" id="IPR029035">
    <property type="entry name" value="DHS-like_NAD/FAD-binding_dom"/>
</dbReference>
<evidence type="ECO:0000256" key="2">
    <source>
        <dbReference type="ARBA" id="ARBA00022679"/>
    </source>
</evidence>
<dbReference type="InterPro" id="IPR003000">
    <property type="entry name" value="Sirtuin"/>
</dbReference>
<evidence type="ECO:0000256" key="3">
    <source>
        <dbReference type="ARBA" id="ARBA00023027"/>
    </source>
</evidence>
<feature type="active site" description="Proton acceptor" evidence="4">
    <location>
        <position position="121"/>
    </location>
</feature>
<dbReference type="Pfam" id="PF02146">
    <property type="entry name" value="SIR2"/>
    <property type="match status" value="1"/>
</dbReference>
<dbReference type="PANTHER" id="PTHR11085">
    <property type="entry name" value="NAD-DEPENDENT PROTEIN DEACYLASE SIRTUIN-5, MITOCHONDRIAL-RELATED"/>
    <property type="match status" value="1"/>
</dbReference>
<accession>A0A7X2IYK2</accession>
<gene>
    <name evidence="6" type="ORF">GJU40_04930</name>
</gene>
<dbReference type="SUPFAM" id="SSF52467">
    <property type="entry name" value="DHS-like NAD/FAD-binding domain"/>
    <property type="match status" value="1"/>
</dbReference>
<dbReference type="PANTHER" id="PTHR11085:SF4">
    <property type="entry name" value="NAD-DEPENDENT PROTEIN DEACYLASE"/>
    <property type="match status" value="1"/>
</dbReference>
<feature type="binding site" evidence="4">
    <location>
        <position position="129"/>
    </location>
    <ligand>
        <name>Zn(2+)</name>
        <dbReference type="ChEBI" id="CHEBI:29105"/>
    </ligand>
</feature>